<keyword evidence="1" id="KW-0732">Signal</keyword>
<dbReference type="Proteomes" id="UP000272004">
    <property type="component" value="Unassembled WGS sequence"/>
</dbReference>
<feature type="chain" id="PRO_5031312512" evidence="1">
    <location>
        <begin position="25"/>
        <end position="108"/>
    </location>
</feature>
<evidence type="ECO:0000313" key="2">
    <source>
        <dbReference type="EMBL" id="MBB3913885.1"/>
    </source>
</evidence>
<proteinExistence type="predicted"/>
<sequence>MKYSFCAAAFGVASLILSASTTNAEEDICKSAGEAARAVMTQRQRDIDMSVMMEVVDKQQEIDELKKAFRQLIIAAYERPAFSTEDMQGKQIAEFANEVLLACYKRVK</sequence>
<name>A0A7W6B1K8_9HYPH</name>
<protein>
    <submittedName>
        <fullName evidence="2">Uncharacterized protein</fullName>
    </submittedName>
</protein>
<evidence type="ECO:0000313" key="5">
    <source>
        <dbReference type="Proteomes" id="UP000545490"/>
    </source>
</evidence>
<evidence type="ECO:0000313" key="4">
    <source>
        <dbReference type="Proteomes" id="UP000272004"/>
    </source>
</evidence>
<gene>
    <name evidence="3" type="ORF">EFB14_02970</name>
    <name evidence="2" type="ORF">GGQ65_001155</name>
</gene>
<keyword evidence="4" id="KW-1185">Reference proteome</keyword>
<feature type="signal peptide" evidence="1">
    <location>
        <begin position="1"/>
        <end position="24"/>
    </location>
</feature>
<reference evidence="3 4" key="1">
    <citation type="submission" date="2018-11" db="EMBL/GenBank/DDBJ databases">
        <authorList>
            <person name="Huo Y."/>
        </authorList>
    </citation>
    <scope>NUCLEOTIDE SEQUENCE [LARGE SCALE GENOMIC DNA]</scope>
    <source>
        <strain evidence="3 4">CCBAU 33202</strain>
    </source>
</reference>
<dbReference type="EMBL" id="RJJU01000002">
    <property type="protein sequence ID" value="RUM16299.1"/>
    <property type="molecule type" value="Genomic_DNA"/>
</dbReference>
<evidence type="ECO:0000313" key="3">
    <source>
        <dbReference type="EMBL" id="RUM16299.1"/>
    </source>
</evidence>
<reference evidence="2 5" key="2">
    <citation type="submission" date="2020-08" db="EMBL/GenBank/DDBJ databases">
        <title>Genomic Encyclopedia of Type Strains, Phase IV (KMG-IV): sequencing the most valuable type-strain genomes for metagenomic binning, comparative biology and taxonomic classification.</title>
        <authorList>
            <person name="Goeker M."/>
        </authorList>
    </citation>
    <scope>NUCLEOTIDE SEQUENCE [LARGE SCALE GENOMIC DNA]</scope>
    <source>
        <strain evidence="2 5">DSM 19331</strain>
    </source>
</reference>
<dbReference type="RefSeq" id="WP_126822547.1">
    <property type="nucleotide sequence ID" value="NZ_JACIDG010000003.1"/>
</dbReference>
<dbReference type="Proteomes" id="UP000545490">
    <property type="component" value="Unassembled WGS sequence"/>
</dbReference>
<organism evidence="2 5">
    <name type="scientific">Rhizobium fabae</name>
    <dbReference type="NCBI Taxonomy" id="573179"/>
    <lineage>
        <taxon>Bacteria</taxon>
        <taxon>Pseudomonadati</taxon>
        <taxon>Pseudomonadota</taxon>
        <taxon>Alphaproteobacteria</taxon>
        <taxon>Hyphomicrobiales</taxon>
        <taxon>Rhizobiaceae</taxon>
        <taxon>Rhizobium/Agrobacterium group</taxon>
        <taxon>Rhizobium</taxon>
    </lineage>
</organism>
<comment type="caution">
    <text evidence="2">The sequence shown here is derived from an EMBL/GenBank/DDBJ whole genome shotgun (WGS) entry which is preliminary data.</text>
</comment>
<dbReference type="EMBL" id="JACIDG010000003">
    <property type="protein sequence ID" value="MBB3913885.1"/>
    <property type="molecule type" value="Genomic_DNA"/>
</dbReference>
<accession>A0A7W6B1K8</accession>
<dbReference type="AlphaFoldDB" id="A0A7W6B1K8"/>
<evidence type="ECO:0000256" key="1">
    <source>
        <dbReference type="SAM" id="SignalP"/>
    </source>
</evidence>